<feature type="transmembrane region" description="Helical" evidence="1">
    <location>
        <begin position="20"/>
        <end position="38"/>
    </location>
</feature>
<keyword evidence="1" id="KW-0812">Transmembrane</keyword>
<name>A0A381UTV3_9ZZZZ</name>
<dbReference type="EMBL" id="UINC01006903">
    <property type="protein sequence ID" value="SVA30303.1"/>
    <property type="molecule type" value="Genomic_DNA"/>
</dbReference>
<reference evidence="2" key="1">
    <citation type="submission" date="2018-05" db="EMBL/GenBank/DDBJ databases">
        <authorList>
            <person name="Lanie J.A."/>
            <person name="Ng W.-L."/>
            <person name="Kazmierczak K.M."/>
            <person name="Andrzejewski T.M."/>
            <person name="Davidsen T.M."/>
            <person name="Wayne K.J."/>
            <person name="Tettelin H."/>
            <person name="Glass J.I."/>
            <person name="Rusch D."/>
            <person name="Podicherti R."/>
            <person name="Tsui H.-C.T."/>
            <person name="Winkler M.E."/>
        </authorList>
    </citation>
    <scope>NUCLEOTIDE SEQUENCE</scope>
</reference>
<keyword evidence="1" id="KW-0472">Membrane</keyword>
<protein>
    <submittedName>
        <fullName evidence="2">Uncharacterized protein</fullName>
    </submittedName>
</protein>
<keyword evidence="1" id="KW-1133">Transmembrane helix</keyword>
<accession>A0A381UTV3</accession>
<organism evidence="2">
    <name type="scientific">marine metagenome</name>
    <dbReference type="NCBI Taxonomy" id="408172"/>
    <lineage>
        <taxon>unclassified sequences</taxon>
        <taxon>metagenomes</taxon>
        <taxon>ecological metagenomes</taxon>
    </lineage>
</organism>
<sequence length="39" mass="4237">MFTSSARWSAIVVPVGDHVFDGLCLGIVVLTVLLRAVFF</sequence>
<evidence type="ECO:0000313" key="2">
    <source>
        <dbReference type="EMBL" id="SVA30303.1"/>
    </source>
</evidence>
<gene>
    <name evidence="2" type="ORF">METZ01_LOCUS83157</name>
</gene>
<dbReference type="AlphaFoldDB" id="A0A381UTV3"/>
<proteinExistence type="predicted"/>
<evidence type="ECO:0000256" key="1">
    <source>
        <dbReference type="SAM" id="Phobius"/>
    </source>
</evidence>